<comment type="pathway">
    <text evidence="3 6">Glycan biosynthesis; trehalose biosynthesis.</text>
</comment>
<evidence type="ECO:0000256" key="5">
    <source>
        <dbReference type="ARBA" id="ARBA00022801"/>
    </source>
</evidence>
<dbReference type="NCBIfam" id="TIGR00685">
    <property type="entry name" value="T6PP"/>
    <property type="match status" value="1"/>
</dbReference>
<comment type="cofactor">
    <cofactor evidence="2 6">
        <name>a divalent metal cation</name>
        <dbReference type="ChEBI" id="CHEBI:60240"/>
    </cofactor>
</comment>
<dbReference type="SUPFAM" id="SSF56784">
    <property type="entry name" value="HAD-like"/>
    <property type="match status" value="1"/>
</dbReference>
<comment type="caution">
    <text evidence="7">The sequence shown here is derived from an EMBL/GenBank/DDBJ whole genome shotgun (WGS) entry which is preliminary data.</text>
</comment>
<evidence type="ECO:0000256" key="3">
    <source>
        <dbReference type="ARBA" id="ARBA00005199"/>
    </source>
</evidence>
<dbReference type="PANTHER" id="PTHR43768:SF17">
    <property type="entry name" value="TREHALOSE-PHOSPHATE PHOSPHATASE F-RELATED"/>
    <property type="match status" value="1"/>
</dbReference>
<evidence type="ECO:0000256" key="4">
    <source>
        <dbReference type="ARBA" id="ARBA00008770"/>
    </source>
</evidence>
<dbReference type="EMBL" id="JAINDJ010000008">
    <property type="protein sequence ID" value="KAG9440137.1"/>
    <property type="molecule type" value="Genomic_DNA"/>
</dbReference>
<dbReference type="GO" id="GO:0005992">
    <property type="term" value="P:trehalose biosynthetic process"/>
    <property type="evidence" value="ECO:0007669"/>
    <property type="project" value="InterPro"/>
</dbReference>
<dbReference type="GO" id="GO:0004805">
    <property type="term" value="F:trehalose-phosphatase activity"/>
    <property type="evidence" value="ECO:0007669"/>
    <property type="project" value="UniProtKB-EC"/>
</dbReference>
<organism evidence="7 8">
    <name type="scientific">Aristolochia fimbriata</name>
    <name type="common">White veined hardy Dutchman's pipe vine</name>
    <dbReference type="NCBI Taxonomy" id="158543"/>
    <lineage>
        <taxon>Eukaryota</taxon>
        <taxon>Viridiplantae</taxon>
        <taxon>Streptophyta</taxon>
        <taxon>Embryophyta</taxon>
        <taxon>Tracheophyta</taxon>
        <taxon>Spermatophyta</taxon>
        <taxon>Magnoliopsida</taxon>
        <taxon>Magnoliidae</taxon>
        <taxon>Piperales</taxon>
        <taxon>Aristolochiaceae</taxon>
        <taxon>Aristolochia</taxon>
    </lineage>
</organism>
<dbReference type="InterPro" id="IPR003337">
    <property type="entry name" value="Trehalose_PPase"/>
</dbReference>
<dbReference type="FunFam" id="3.30.70.1020:FF:000004">
    <property type="entry name" value="Trehalose 6-phosphate phosphatase"/>
    <property type="match status" value="1"/>
</dbReference>
<dbReference type="Proteomes" id="UP000825729">
    <property type="component" value="Unassembled WGS sequence"/>
</dbReference>
<dbReference type="InterPro" id="IPR036412">
    <property type="entry name" value="HAD-like_sf"/>
</dbReference>
<dbReference type="Gene3D" id="3.40.50.1000">
    <property type="entry name" value="HAD superfamily/HAD-like"/>
    <property type="match status" value="2"/>
</dbReference>
<dbReference type="AlphaFoldDB" id="A0AAV7DU54"/>
<evidence type="ECO:0000256" key="6">
    <source>
        <dbReference type="RuleBase" id="RU361117"/>
    </source>
</evidence>
<comment type="catalytic activity">
    <reaction evidence="1 6">
        <text>alpha,alpha-trehalose 6-phosphate + H2O = alpha,alpha-trehalose + phosphate</text>
        <dbReference type="Rhea" id="RHEA:23420"/>
        <dbReference type="ChEBI" id="CHEBI:15377"/>
        <dbReference type="ChEBI" id="CHEBI:16551"/>
        <dbReference type="ChEBI" id="CHEBI:43474"/>
        <dbReference type="ChEBI" id="CHEBI:58429"/>
        <dbReference type="EC" id="3.1.3.12"/>
    </reaction>
</comment>
<accession>A0AAV7DU54</accession>
<dbReference type="Pfam" id="PF02358">
    <property type="entry name" value="Trehalose_PPase"/>
    <property type="match status" value="1"/>
</dbReference>
<reference evidence="7 8" key="1">
    <citation type="submission" date="2021-07" db="EMBL/GenBank/DDBJ databases">
        <title>The Aristolochia fimbriata genome: insights into angiosperm evolution, floral development and chemical biosynthesis.</title>
        <authorList>
            <person name="Jiao Y."/>
        </authorList>
    </citation>
    <scope>NUCLEOTIDE SEQUENCE [LARGE SCALE GENOMIC DNA]</scope>
    <source>
        <strain evidence="7">IBCAS-2021</strain>
        <tissue evidence="7">Leaf</tissue>
    </source>
</reference>
<dbReference type="FunFam" id="3.40.50.1000:FF:000073">
    <property type="entry name" value="Trehalose 6-phosphate phosphatase"/>
    <property type="match status" value="1"/>
</dbReference>
<dbReference type="NCBIfam" id="TIGR01484">
    <property type="entry name" value="HAD-SF-IIB"/>
    <property type="match status" value="1"/>
</dbReference>
<comment type="function">
    <text evidence="6">Removes the phosphate from trehalose 6-phosphate to produce free trehalose.</text>
</comment>
<sequence>MHCSSQNDKIPGQLHHMSSLHNCSDKKTLKRMDNNSSPVLADPAPLTKSRLGIPSNLITYPSSATPYTPAFPYNRLFPPNWKKSTPSKLDDVRASGWLNAMRASSPTHTCTHKGIDSSGFFWDGDAAYNSWKLLFPSALGSFENIAKSAKGKQVALFLDYDGTLAPIVDDPDCAFMSDMMRSVVSEVAKHFPTAIISGRCRDKVYEFVRLGELYYAGSHGMDIMGPPSDSTFSKPSQSYITSTKVQKGVLFQPAAELLPLINEVFESLVELTQGIAGVKVENNKFCVSVHYRCVNEESWDVVGQVVSNVVQGHSQLRLCHGRKVLEVRPVIKWDKGRALEFLLNSLGLTDCSDVLPIYIGDDRTDEDAFRVLREKQKGYGILVSAVPKDTCAYYSLRDPSEVMDFLQCLTKWKESDDAEQLMET</sequence>
<dbReference type="InterPro" id="IPR006379">
    <property type="entry name" value="HAD-SF_hydro_IIB"/>
</dbReference>
<protein>
    <recommendedName>
        <fullName evidence="6">Trehalose 6-phosphate phosphatase</fullName>
        <ecNumber evidence="6">3.1.3.12</ecNumber>
    </recommendedName>
</protein>
<dbReference type="InterPro" id="IPR023214">
    <property type="entry name" value="HAD_sf"/>
</dbReference>
<dbReference type="EC" id="3.1.3.12" evidence="6"/>
<dbReference type="PANTHER" id="PTHR43768">
    <property type="entry name" value="TREHALOSE 6-PHOSPHATE PHOSPHATASE"/>
    <property type="match status" value="1"/>
</dbReference>
<comment type="similarity">
    <text evidence="4 6">Belongs to the trehalose phosphatase family.</text>
</comment>
<proteinExistence type="inferred from homology"/>
<keyword evidence="5 6" id="KW-0378">Hydrolase</keyword>
<evidence type="ECO:0000256" key="1">
    <source>
        <dbReference type="ARBA" id="ARBA00000500"/>
    </source>
</evidence>
<dbReference type="InterPro" id="IPR044651">
    <property type="entry name" value="OTSB-like"/>
</dbReference>
<keyword evidence="8" id="KW-1185">Reference proteome</keyword>
<gene>
    <name evidence="7" type="ORF">H6P81_020302</name>
</gene>
<dbReference type="CDD" id="cd01627">
    <property type="entry name" value="HAD_TPP"/>
    <property type="match status" value="1"/>
</dbReference>
<evidence type="ECO:0000256" key="2">
    <source>
        <dbReference type="ARBA" id="ARBA00001968"/>
    </source>
</evidence>
<evidence type="ECO:0000313" key="7">
    <source>
        <dbReference type="EMBL" id="KAG9440137.1"/>
    </source>
</evidence>
<name>A0AAV7DU54_ARIFI</name>
<evidence type="ECO:0000313" key="8">
    <source>
        <dbReference type="Proteomes" id="UP000825729"/>
    </source>
</evidence>